<keyword evidence="1" id="KW-0812">Transmembrane</keyword>
<feature type="transmembrane region" description="Helical" evidence="1">
    <location>
        <begin position="72"/>
        <end position="92"/>
    </location>
</feature>
<feature type="transmembrane region" description="Helical" evidence="1">
    <location>
        <begin position="201"/>
        <end position="220"/>
    </location>
</feature>
<feature type="transmembrane region" description="Helical" evidence="1">
    <location>
        <begin position="232"/>
        <end position="249"/>
    </location>
</feature>
<evidence type="ECO:0008006" key="4">
    <source>
        <dbReference type="Google" id="ProtNLM"/>
    </source>
</evidence>
<comment type="caution">
    <text evidence="2">The sequence shown here is derived from an EMBL/GenBank/DDBJ whole genome shotgun (WGS) entry which is preliminary data.</text>
</comment>
<feature type="transmembrane region" description="Helical" evidence="1">
    <location>
        <begin position="7"/>
        <end position="29"/>
    </location>
</feature>
<feature type="transmembrane region" description="Helical" evidence="1">
    <location>
        <begin position="256"/>
        <end position="275"/>
    </location>
</feature>
<keyword evidence="3" id="KW-1185">Reference proteome</keyword>
<protein>
    <recommendedName>
        <fullName evidence="4">Prenyltransferase</fullName>
    </recommendedName>
</protein>
<feature type="transmembrane region" description="Helical" evidence="1">
    <location>
        <begin position="137"/>
        <end position="154"/>
    </location>
</feature>
<dbReference type="EMBL" id="BAABBI010000001">
    <property type="protein sequence ID" value="GAA3772563.1"/>
    <property type="molecule type" value="Genomic_DNA"/>
</dbReference>
<feature type="transmembrane region" description="Helical" evidence="1">
    <location>
        <begin position="98"/>
        <end position="117"/>
    </location>
</feature>
<reference evidence="3" key="1">
    <citation type="journal article" date="2019" name="Int. J. Syst. Evol. Microbiol.">
        <title>The Global Catalogue of Microorganisms (GCM) 10K type strain sequencing project: providing services to taxonomists for standard genome sequencing and annotation.</title>
        <authorList>
            <consortium name="The Broad Institute Genomics Platform"/>
            <consortium name="The Broad Institute Genome Sequencing Center for Infectious Disease"/>
            <person name="Wu L."/>
            <person name="Ma J."/>
        </authorList>
    </citation>
    <scope>NUCLEOTIDE SEQUENCE [LARGE SCALE GENOMIC DNA]</scope>
    <source>
        <strain evidence="3">JCM 17525</strain>
    </source>
</reference>
<sequence>MRFIKQIFDFYINSSIHVALAVYCLAWLTLLKFNLPYDEDVLYFIFFASITGYNFVKYFGLAKFHHRSLASWLKIIQVFSFICFVAMCYYALRLNATTLLYIGGLGVVTFLYAIPLLPSKLLLDKHENLRSISGVKVYIIALVWACVTVFLPLINADYFIEADVIVLSLQRFVFVLVLMFPFEIRDLQYDSIKLSTIPQQIGVKLTKVIGVFLVGIFFLLEFFKDILPQNHIWASCIVSILLLLALLFAKKQQGDYYSAFFVESISIIWLVLILLI</sequence>
<gene>
    <name evidence="2" type="ORF">GCM10022271_00790</name>
</gene>
<dbReference type="RefSeq" id="WP_344725908.1">
    <property type="nucleotide sequence ID" value="NZ_BAABBI010000001.1"/>
</dbReference>
<feature type="transmembrane region" description="Helical" evidence="1">
    <location>
        <begin position="41"/>
        <end position="60"/>
    </location>
</feature>
<dbReference type="Proteomes" id="UP001501456">
    <property type="component" value="Unassembled WGS sequence"/>
</dbReference>
<keyword evidence="1" id="KW-0472">Membrane</keyword>
<evidence type="ECO:0000313" key="2">
    <source>
        <dbReference type="EMBL" id="GAA3772563.1"/>
    </source>
</evidence>
<proteinExistence type="predicted"/>
<evidence type="ECO:0000256" key="1">
    <source>
        <dbReference type="SAM" id="Phobius"/>
    </source>
</evidence>
<name>A0ABP7GSV2_9FLAO</name>
<organism evidence="2 3">
    <name type="scientific">Corallibacter vietnamensis</name>
    <dbReference type="NCBI Taxonomy" id="904130"/>
    <lineage>
        <taxon>Bacteria</taxon>
        <taxon>Pseudomonadati</taxon>
        <taxon>Bacteroidota</taxon>
        <taxon>Flavobacteriia</taxon>
        <taxon>Flavobacteriales</taxon>
        <taxon>Flavobacteriaceae</taxon>
        <taxon>Corallibacter</taxon>
    </lineage>
</organism>
<accession>A0ABP7GSV2</accession>
<evidence type="ECO:0000313" key="3">
    <source>
        <dbReference type="Proteomes" id="UP001501456"/>
    </source>
</evidence>
<feature type="transmembrane region" description="Helical" evidence="1">
    <location>
        <begin position="160"/>
        <end position="180"/>
    </location>
</feature>
<keyword evidence="1" id="KW-1133">Transmembrane helix</keyword>